<dbReference type="RefSeq" id="WP_058453078.1">
    <property type="nucleotide sequence ID" value="NZ_CAAAIB010000016.1"/>
</dbReference>
<feature type="compositionally biased region" description="Basic and acidic residues" evidence="1">
    <location>
        <begin position="1"/>
        <end position="18"/>
    </location>
</feature>
<feature type="compositionally biased region" description="Gly residues" evidence="1">
    <location>
        <begin position="62"/>
        <end position="74"/>
    </location>
</feature>
<gene>
    <name evidence="2" type="ORF">Lmac_2368</name>
</gene>
<feature type="compositionally biased region" description="Polar residues" evidence="1">
    <location>
        <begin position="238"/>
        <end position="253"/>
    </location>
</feature>
<evidence type="ECO:0000256" key="1">
    <source>
        <dbReference type="SAM" id="MobiDB-lite"/>
    </source>
</evidence>
<organism evidence="2 3">
    <name type="scientific">Legionella maceachernii</name>
    <dbReference type="NCBI Taxonomy" id="466"/>
    <lineage>
        <taxon>Bacteria</taxon>
        <taxon>Pseudomonadati</taxon>
        <taxon>Pseudomonadota</taxon>
        <taxon>Gammaproteobacteria</taxon>
        <taxon>Legionellales</taxon>
        <taxon>Legionellaceae</taxon>
        <taxon>Legionella</taxon>
    </lineage>
</organism>
<dbReference type="Proteomes" id="UP000054908">
    <property type="component" value="Unassembled WGS sequence"/>
</dbReference>
<name>A0A0W0VXJ5_9GAMM</name>
<dbReference type="AlphaFoldDB" id="A0A0W0VXJ5"/>
<feature type="region of interest" description="Disordered" evidence="1">
    <location>
        <begin position="235"/>
        <end position="272"/>
    </location>
</feature>
<comment type="caution">
    <text evidence="2">The sequence shown here is derived from an EMBL/GenBank/DDBJ whole genome shotgun (WGS) entry which is preliminary data.</text>
</comment>
<keyword evidence="3" id="KW-1185">Reference proteome</keyword>
<evidence type="ECO:0000313" key="2">
    <source>
        <dbReference type="EMBL" id="KTD24831.1"/>
    </source>
</evidence>
<dbReference type="PATRIC" id="fig|466.6.peg.2514"/>
<dbReference type="EMBL" id="LNYL01000048">
    <property type="protein sequence ID" value="KTD24831.1"/>
    <property type="molecule type" value="Genomic_DNA"/>
</dbReference>
<feature type="region of interest" description="Disordered" evidence="1">
    <location>
        <begin position="61"/>
        <end position="96"/>
    </location>
</feature>
<proteinExistence type="predicted"/>
<dbReference type="OrthoDB" id="5653938at2"/>
<protein>
    <submittedName>
        <fullName evidence="2">Uncharacterized protein</fullName>
    </submittedName>
</protein>
<feature type="region of interest" description="Disordered" evidence="1">
    <location>
        <begin position="1"/>
        <end position="23"/>
    </location>
</feature>
<feature type="compositionally biased region" description="Basic and acidic residues" evidence="1">
    <location>
        <begin position="260"/>
        <end position="272"/>
    </location>
</feature>
<sequence>MKKNEQPTRSDASKEEQLKSSTALTLQELKKEKAKQEAASEAARILCKVCFREILPKRICRGHGGSGGGGGGSESGSEEKKSQQEENQSLSSPLEKPIDGAVHFDLEFEPDFMTKGNDLDSFQSTEETFDPAIIAELMDKELLIVNLDRESKSITLECTFDSLSPVQKNEFKKFLEAILKECNAFKERHHLSNDCVKVAKDEKGNICDIRITLPTVALYDAFLQQLASNLLPVPSPELRTQNQNQQISNTPTPLSLEPKPSNDKSVIDPKDIASKKIEEKETLKSFNPSPFSTELKLR</sequence>
<evidence type="ECO:0000313" key="3">
    <source>
        <dbReference type="Proteomes" id="UP000054908"/>
    </source>
</evidence>
<accession>A0A0W0VXJ5</accession>
<reference evidence="2 3" key="1">
    <citation type="submission" date="2015-11" db="EMBL/GenBank/DDBJ databases">
        <title>Genomic analysis of 38 Legionella species identifies large and diverse effector repertoires.</title>
        <authorList>
            <person name="Burstein D."/>
            <person name="Amaro F."/>
            <person name="Zusman T."/>
            <person name="Lifshitz Z."/>
            <person name="Cohen O."/>
            <person name="Gilbert J.A."/>
            <person name="Pupko T."/>
            <person name="Shuman H.A."/>
            <person name="Segal G."/>
        </authorList>
    </citation>
    <scope>NUCLEOTIDE SEQUENCE [LARGE SCALE GENOMIC DNA]</scope>
    <source>
        <strain evidence="2 3">PX-1-G2-E2</strain>
    </source>
</reference>